<protein>
    <submittedName>
        <fullName evidence="6">Major facilitator superfamily domain-containing protein</fullName>
    </submittedName>
</protein>
<feature type="transmembrane region" description="Helical" evidence="5">
    <location>
        <begin position="224"/>
        <end position="245"/>
    </location>
</feature>
<feature type="transmembrane region" description="Helical" evidence="5">
    <location>
        <begin position="412"/>
        <end position="433"/>
    </location>
</feature>
<keyword evidence="4 5" id="KW-0472">Membrane</keyword>
<evidence type="ECO:0000256" key="3">
    <source>
        <dbReference type="ARBA" id="ARBA00022989"/>
    </source>
</evidence>
<feature type="transmembrane region" description="Helical" evidence="5">
    <location>
        <begin position="103"/>
        <end position="120"/>
    </location>
</feature>
<keyword evidence="3 5" id="KW-1133">Transmembrane helix</keyword>
<feature type="transmembrane region" description="Helical" evidence="5">
    <location>
        <begin position="265"/>
        <end position="286"/>
    </location>
</feature>
<evidence type="ECO:0000256" key="1">
    <source>
        <dbReference type="ARBA" id="ARBA00004141"/>
    </source>
</evidence>
<gene>
    <name evidence="6" type="ORF">QBC46DRAFT_359672</name>
</gene>
<dbReference type="Proteomes" id="UP001303473">
    <property type="component" value="Unassembled WGS sequence"/>
</dbReference>
<feature type="transmembrane region" description="Helical" evidence="5">
    <location>
        <begin position="293"/>
        <end position="312"/>
    </location>
</feature>
<dbReference type="Gene3D" id="1.20.1250.20">
    <property type="entry name" value="MFS general substrate transporter like domains"/>
    <property type="match status" value="1"/>
</dbReference>
<feature type="transmembrane region" description="Helical" evidence="5">
    <location>
        <begin position="318"/>
        <end position="339"/>
    </location>
</feature>
<dbReference type="Pfam" id="PF07690">
    <property type="entry name" value="MFS_1"/>
    <property type="match status" value="1"/>
</dbReference>
<proteinExistence type="predicted"/>
<evidence type="ECO:0000256" key="2">
    <source>
        <dbReference type="ARBA" id="ARBA00022692"/>
    </source>
</evidence>
<evidence type="ECO:0000256" key="5">
    <source>
        <dbReference type="SAM" id="Phobius"/>
    </source>
</evidence>
<evidence type="ECO:0000313" key="7">
    <source>
        <dbReference type="Proteomes" id="UP001303473"/>
    </source>
</evidence>
<dbReference type="GO" id="GO:0022857">
    <property type="term" value="F:transmembrane transporter activity"/>
    <property type="evidence" value="ECO:0007669"/>
    <property type="project" value="InterPro"/>
</dbReference>
<dbReference type="GO" id="GO:0005886">
    <property type="term" value="C:plasma membrane"/>
    <property type="evidence" value="ECO:0007669"/>
    <property type="project" value="TreeGrafter"/>
</dbReference>
<keyword evidence="2 5" id="KW-0812">Transmembrane</keyword>
<dbReference type="InterPro" id="IPR011701">
    <property type="entry name" value="MFS"/>
</dbReference>
<feature type="transmembrane region" description="Helical" evidence="5">
    <location>
        <begin position="156"/>
        <end position="178"/>
    </location>
</feature>
<evidence type="ECO:0000313" key="6">
    <source>
        <dbReference type="EMBL" id="KAK3946123.1"/>
    </source>
</evidence>
<name>A0AAN6NJS5_9PEZI</name>
<dbReference type="PANTHER" id="PTHR23501">
    <property type="entry name" value="MAJOR FACILITATOR SUPERFAMILY"/>
    <property type="match status" value="1"/>
</dbReference>
<organism evidence="6 7">
    <name type="scientific">Diplogelasinospora grovesii</name>
    <dbReference type="NCBI Taxonomy" id="303347"/>
    <lineage>
        <taxon>Eukaryota</taxon>
        <taxon>Fungi</taxon>
        <taxon>Dikarya</taxon>
        <taxon>Ascomycota</taxon>
        <taxon>Pezizomycotina</taxon>
        <taxon>Sordariomycetes</taxon>
        <taxon>Sordariomycetidae</taxon>
        <taxon>Sordariales</taxon>
        <taxon>Diplogelasinosporaceae</taxon>
        <taxon>Diplogelasinospora</taxon>
    </lineage>
</organism>
<dbReference type="PANTHER" id="PTHR23501:SF39">
    <property type="entry name" value="MULTIDRUG TRANSPORTER, PUTATIVE (AFU_ORTHOLOGUE AFUA_1G05010)-RELATED"/>
    <property type="match status" value="1"/>
</dbReference>
<accession>A0AAN6NJS5</accession>
<feature type="transmembrane region" description="Helical" evidence="5">
    <location>
        <begin position="184"/>
        <end position="203"/>
    </location>
</feature>
<feature type="transmembrane region" description="Helical" evidence="5">
    <location>
        <begin position="126"/>
        <end position="144"/>
    </location>
</feature>
<dbReference type="AlphaFoldDB" id="A0AAN6NJS5"/>
<sequence length="484" mass="52245">MPTNHSTFITTSMCEIEQLNWIITSFNLTSSCFIPLWGQMADIFGRHVAIQSSVLTMLVGSALCTGAPTSTFPVLLLGRCAGISVIVRVMLADKVSLEENAKNWSLFSFTGGIAYGIGPVVGGWCFGINLPIGVVGMLIILLILREELLGPQPIQTIVSTSAGKLLFLFGFGLMILAFTSWPVMFLGGGGGVLTCAWAVWEYLMSEGRWQRAMVPWRIIRNRNIGLLFYTTFATGAAIYAVLYFVNLYFTMVKLYSPSQAGVQLLYWTSGLGVGVYSSMFMCNVYPRKTFVPILLGSVIEAAGVGVLAWALWGEHTPTIFGMMALTGVGTGLRFMPAPLHAIGFFSENTASVLAFMAVALPLGGTLALTVMATVFNNTSGIGASSPLRDFTVISNLPEPLRSTTIHNAKMGVVWAFVALTPFMVVCIIAAMLLGNVNITKDRTNENGAVISDVYLLRLLRRDKEKIDGESTISAEASKTEITPA</sequence>
<evidence type="ECO:0000256" key="4">
    <source>
        <dbReference type="ARBA" id="ARBA00023136"/>
    </source>
</evidence>
<dbReference type="EMBL" id="MU853752">
    <property type="protein sequence ID" value="KAK3946123.1"/>
    <property type="molecule type" value="Genomic_DNA"/>
</dbReference>
<feature type="transmembrane region" description="Helical" evidence="5">
    <location>
        <begin position="49"/>
        <end position="68"/>
    </location>
</feature>
<dbReference type="InterPro" id="IPR036259">
    <property type="entry name" value="MFS_trans_sf"/>
</dbReference>
<feature type="transmembrane region" description="Helical" evidence="5">
    <location>
        <begin position="20"/>
        <end position="37"/>
    </location>
</feature>
<reference evidence="7" key="1">
    <citation type="journal article" date="2023" name="Mol. Phylogenet. Evol.">
        <title>Genome-scale phylogeny and comparative genomics of the fungal order Sordariales.</title>
        <authorList>
            <person name="Hensen N."/>
            <person name="Bonometti L."/>
            <person name="Westerberg I."/>
            <person name="Brannstrom I.O."/>
            <person name="Guillou S."/>
            <person name="Cros-Aarteil S."/>
            <person name="Calhoun S."/>
            <person name="Haridas S."/>
            <person name="Kuo A."/>
            <person name="Mondo S."/>
            <person name="Pangilinan J."/>
            <person name="Riley R."/>
            <person name="LaButti K."/>
            <person name="Andreopoulos B."/>
            <person name="Lipzen A."/>
            <person name="Chen C."/>
            <person name="Yan M."/>
            <person name="Daum C."/>
            <person name="Ng V."/>
            <person name="Clum A."/>
            <person name="Steindorff A."/>
            <person name="Ohm R.A."/>
            <person name="Martin F."/>
            <person name="Silar P."/>
            <person name="Natvig D.O."/>
            <person name="Lalanne C."/>
            <person name="Gautier V."/>
            <person name="Ament-Velasquez S.L."/>
            <person name="Kruys A."/>
            <person name="Hutchinson M.I."/>
            <person name="Powell A.J."/>
            <person name="Barry K."/>
            <person name="Miller A.N."/>
            <person name="Grigoriev I.V."/>
            <person name="Debuchy R."/>
            <person name="Gladieux P."/>
            <person name="Hiltunen Thoren M."/>
            <person name="Johannesson H."/>
        </authorList>
    </citation>
    <scope>NUCLEOTIDE SEQUENCE [LARGE SCALE GENOMIC DNA]</scope>
    <source>
        <strain evidence="7">CBS 340.73</strain>
    </source>
</reference>
<keyword evidence="7" id="KW-1185">Reference proteome</keyword>
<comment type="caution">
    <text evidence="6">The sequence shown here is derived from an EMBL/GenBank/DDBJ whole genome shotgun (WGS) entry which is preliminary data.</text>
</comment>
<feature type="transmembrane region" description="Helical" evidence="5">
    <location>
        <begin position="351"/>
        <end position="375"/>
    </location>
</feature>
<comment type="subcellular location">
    <subcellularLocation>
        <location evidence="1">Membrane</location>
        <topology evidence="1">Multi-pass membrane protein</topology>
    </subcellularLocation>
</comment>
<dbReference type="SUPFAM" id="SSF103473">
    <property type="entry name" value="MFS general substrate transporter"/>
    <property type="match status" value="1"/>
</dbReference>